<evidence type="ECO:0000313" key="2">
    <source>
        <dbReference type="EMBL" id="CCI10122.1"/>
    </source>
</evidence>
<protein>
    <submittedName>
        <fullName evidence="2">Uncharacterized protein</fullName>
    </submittedName>
</protein>
<keyword evidence="3" id="KW-1185">Reference proteome</keyword>
<accession>A0A024FTA3</accession>
<dbReference type="EMBL" id="CAIX01000096">
    <property type="protein sequence ID" value="CCI10122.1"/>
    <property type="molecule type" value="Genomic_DNA"/>
</dbReference>
<evidence type="ECO:0000313" key="3">
    <source>
        <dbReference type="Proteomes" id="UP000053237"/>
    </source>
</evidence>
<organism evidence="2 3">
    <name type="scientific">Albugo candida</name>
    <dbReference type="NCBI Taxonomy" id="65357"/>
    <lineage>
        <taxon>Eukaryota</taxon>
        <taxon>Sar</taxon>
        <taxon>Stramenopiles</taxon>
        <taxon>Oomycota</taxon>
        <taxon>Peronosporomycetes</taxon>
        <taxon>Albuginales</taxon>
        <taxon>Albuginaceae</taxon>
        <taxon>Albugo</taxon>
    </lineage>
</organism>
<reference evidence="2 3" key="1">
    <citation type="submission" date="2012-05" db="EMBL/GenBank/DDBJ databases">
        <title>Recombination and specialization in a pathogen metapopulation.</title>
        <authorList>
            <person name="Gardiner A."/>
            <person name="Kemen E."/>
            <person name="Schultz-Larsen T."/>
            <person name="MacLean D."/>
            <person name="Van Oosterhout C."/>
            <person name="Jones J.D.G."/>
        </authorList>
    </citation>
    <scope>NUCLEOTIDE SEQUENCE [LARGE SCALE GENOMIC DNA]</scope>
    <source>
        <strain evidence="2 3">Ac Nc2</strain>
    </source>
</reference>
<dbReference type="InParanoid" id="A0A024FTA3"/>
<proteinExistence type="predicted"/>
<gene>
    <name evidence="2" type="ORF">BN9_062360</name>
</gene>
<comment type="caution">
    <text evidence="2">The sequence shown here is derived from an EMBL/GenBank/DDBJ whole genome shotgun (WGS) entry which is preliminary data.</text>
</comment>
<feature type="region of interest" description="Disordered" evidence="1">
    <location>
        <begin position="189"/>
        <end position="237"/>
    </location>
</feature>
<dbReference type="AlphaFoldDB" id="A0A024FTA3"/>
<name>A0A024FTA3_9STRA</name>
<dbReference type="Proteomes" id="UP000053237">
    <property type="component" value="Unassembled WGS sequence"/>
</dbReference>
<sequence>MLSKEAISCIEKSDNCKFKSVHQKAYWFENNDPSLKQPPHASTNQEKPLPDVVVATYEEGLHQKCINCIAFTDKDGFHTLLSSIITGSSPTTAKMLQIRSQCVYKTSLCTSVMLRPGHVYELLQALQLTDGNDENADYNIEVAKVVSISYKGGTRVREHNRISCASHADMDPHQQKQLQTVLVDLNSTENFEVDEPNEDRTRRRAPSELQLSTRRDPSFFEDVEASHNQSRRASERA</sequence>
<evidence type="ECO:0000256" key="1">
    <source>
        <dbReference type="SAM" id="MobiDB-lite"/>
    </source>
</evidence>